<dbReference type="OrthoDB" id="4524805at2759"/>
<dbReference type="Proteomes" id="UP000285405">
    <property type="component" value="Unassembled WGS sequence"/>
</dbReference>
<organism evidence="3 4">
    <name type="scientific">Golovinomyces cichoracearum</name>
    <dbReference type="NCBI Taxonomy" id="62708"/>
    <lineage>
        <taxon>Eukaryota</taxon>
        <taxon>Fungi</taxon>
        <taxon>Dikarya</taxon>
        <taxon>Ascomycota</taxon>
        <taxon>Pezizomycotina</taxon>
        <taxon>Leotiomycetes</taxon>
        <taxon>Erysiphales</taxon>
        <taxon>Erysiphaceae</taxon>
        <taxon>Golovinomyces</taxon>
    </lineage>
</organism>
<feature type="region of interest" description="Disordered" evidence="1">
    <location>
        <begin position="175"/>
        <end position="205"/>
    </location>
</feature>
<keyword evidence="2" id="KW-1133">Transmembrane helix</keyword>
<keyword evidence="2" id="KW-0812">Transmembrane</keyword>
<sequence>MPKYGSNFMLYREETDSRMTLDTRATPTLPVQIGGIVGAYLASLCIICLAIYIISRRVRNRLQMNPENFSTEVRELQFVDGLDAYGPSNLITDRMLAFTHTSPEKEGQNPCIISPPCSLQVLNDRDQSFHTRVVEADREISSRNLEDFYAHVMAQEEAKGNGTSLACLPIPKSLQKTSSSSMNTPQSEENICEHKKMPCKTHRSSKSKIMEKVVVSSSSLLSSFKPSKVEVKPSHNLKISLPILQPKIETFGGQSERSGSHLLGHLSYISSSRDNKNDLSTQPTTGESNSAIYENYAPSTDLQSPLSSCSQPRIHTSNFGSTQLSSYSLPLRRFESDSESKYFIPPTTKTTILERMKRSDNIDIGTPGMSRSSGLTPYSPYQPLSMTIPVTPILITREERKQRKKLKPKTPVLELVRNEADLWDSAYD</sequence>
<dbReference type="EMBL" id="MCBR01001895">
    <property type="protein sequence ID" value="RKF82037.1"/>
    <property type="molecule type" value="Genomic_DNA"/>
</dbReference>
<evidence type="ECO:0000313" key="3">
    <source>
        <dbReference type="EMBL" id="RKF82037.1"/>
    </source>
</evidence>
<name>A0A420J5G2_9PEZI</name>
<proteinExistence type="predicted"/>
<feature type="compositionally biased region" description="Polar residues" evidence="1">
    <location>
        <begin position="175"/>
        <end position="189"/>
    </location>
</feature>
<comment type="caution">
    <text evidence="3">The sequence shown here is derived from an EMBL/GenBank/DDBJ whole genome shotgun (WGS) entry which is preliminary data.</text>
</comment>
<gene>
    <name evidence="3" type="ORF">GcC1_018022</name>
</gene>
<dbReference type="AlphaFoldDB" id="A0A420J5G2"/>
<accession>A0A420J5G2</accession>
<reference evidence="3 4" key="1">
    <citation type="journal article" date="2018" name="BMC Genomics">
        <title>Comparative genome analyses reveal sequence features reflecting distinct modes of host-adaptation between dicot and monocot powdery mildew.</title>
        <authorList>
            <person name="Wu Y."/>
            <person name="Ma X."/>
            <person name="Pan Z."/>
            <person name="Kale S.D."/>
            <person name="Song Y."/>
            <person name="King H."/>
            <person name="Zhang Q."/>
            <person name="Presley C."/>
            <person name="Deng X."/>
            <person name="Wei C.I."/>
            <person name="Xiao S."/>
        </authorList>
    </citation>
    <scope>NUCLEOTIDE SEQUENCE [LARGE SCALE GENOMIC DNA]</scope>
    <source>
        <strain evidence="3">UCSC1</strain>
    </source>
</reference>
<evidence type="ECO:0000256" key="1">
    <source>
        <dbReference type="SAM" id="MobiDB-lite"/>
    </source>
</evidence>
<protein>
    <submittedName>
        <fullName evidence="3">Uncharacterized protein</fullName>
    </submittedName>
</protein>
<keyword evidence="2" id="KW-0472">Membrane</keyword>
<feature type="transmembrane region" description="Helical" evidence="2">
    <location>
        <begin position="29"/>
        <end position="54"/>
    </location>
</feature>
<evidence type="ECO:0000313" key="4">
    <source>
        <dbReference type="Proteomes" id="UP000285405"/>
    </source>
</evidence>
<evidence type="ECO:0000256" key="2">
    <source>
        <dbReference type="SAM" id="Phobius"/>
    </source>
</evidence>
<feature type="region of interest" description="Disordered" evidence="1">
    <location>
        <begin position="272"/>
        <end position="291"/>
    </location>
</feature>